<evidence type="ECO:0000313" key="2">
    <source>
        <dbReference type="Proteomes" id="UP000316416"/>
    </source>
</evidence>
<evidence type="ECO:0000313" key="1">
    <source>
        <dbReference type="EMBL" id="QPG58085.1"/>
    </source>
</evidence>
<sequence>MLRIKLFSKKHSWNLLVILLLVSACTPQDDEQIEGQSSGIIEDKSLCNFSMSPCYKQVSNINLSLLITPFNTPSEKPLTIELTSSEAITDINMRIEGRDMFMGVIPVNLAKVNEKQYNGQLIFGSCSSNYMVWRALVSFKKNGLQHVAIFDFLADSGK</sequence>
<keyword evidence="2" id="KW-1185">Reference proteome</keyword>
<evidence type="ECO:0008006" key="3">
    <source>
        <dbReference type="Google" id="ProtNLM"/>
    </source>
</evidence>
<gene>
    <name evidence="1" type="ORF">FM038_012015</name>
</gene>
<name>A0ABX6V621_9GAMM</name>
<dbReference type="Proteomes" id="UP000316416">
    <property type="component" value="Chromosome"/>
</dbReference>
<dbReference type="EMBL" id="CP045503">
    <property type="protein sequence ID" value="QPG58085.1"/>
    <property type="molecule type" value="Genomic_DNA"/>
</dbReference>
<organism evidence="1 2">
    <name type="scientific">Shewanella eurypsychrophilus</name>
    <dbReference type="NCBI Taxonomy" id="2593656"/>
    <lineage>
        <taxon>Bacteria</taxon>
        <taxon>Pseudomonadati</taxon>
        <taxon>Pseudomonadota</taxon>
        <taxon>Gammaproteobacteria</taxon>
        <taxon>Alteromonadales</taxon>
        <taxon>Shewanellaceae</taxon>
        <taxon>Shewanella</taxon>
    </lineage>
</organism>
<dbReference type="RefSeq" id="WP_195873267.1">
    <property type="nucleotide sequence ID" value="NZ_CP045503.2"/>
</dbReference>
<protein>
    <recommendedName>
        <fullName evidence="3">Lipoprotein</fullName>
    </recommendedName>
</protein>
<proteinExistence type="predicted"/>
<reference evidence="1" key="1">
    <citation type="submission" date="2021-07" db="EMBL/GenBank/DDBJ databases">
        <title>Shewanella sp. YLB-07 whole genome sequence.</title>
        <authorList>
            <person name="Yu L."/>
        </authorList>
    </citation>
    <scope>NUCLEOTIDE SEQUENCE</scope>
    <source>
        <strain evidence="1">YLB-08</strain>
    </source>
</reference>
<accession>A0ABX6V621</accession>
<dbReference type="PROSITE" id="PS51257">
    <property type="entry name" value="PROKAR_LIPOPROTEIN"/>
    <property type="match status" value="1"/>
</dbReference>